<dbReference type="Gene3D" id="3.20.20.120">
    <property type="entry name" value="Enolase-like C-terminal domain"/>
    <property type="match status" value="1"/>
</dbReference>
<organism evidence="2 3">
    <name type="scientific">Paracoccus mutanolyticus</name>
    <dbReference type="NCBI Taxonomy" id="1499308"/>
    <lineage>
        <taxon>Bacteria</taxon>
        <taxon>Pseudomonadati</taxon>
        <taxon>Pseudomonadota</taxon>
        <taxon>Alphaproteobacteria</taxon>
        <taxon>Rhodobacterales</taxon>
        <taxon>Paracoccaceae</taxon>
        <taxon>Paracoccus</taxon>
    </lineage>
</organism>
<dbReference type="Pfam" id="PF13378">
    <property type="entry name" value="MR_MLE_C"/>
    <property type="match status" value="1"/>
</dbReference>
<keyword evidence="3" id="KW-1185">Reference proteome</keyword>
<evidence type="ECO:0000313" key="3">
    <source>
        <dbReference type="Proteomes" id="UP000249922"/>
    </source>
</evidence>
<reference evidence="2 3" key="1">
    <citation type="submission" date="2018-06" db="EMBL/GenBank/DDBJ databases">
        <title>Complete genome sequence of Paracoccus mutanolyticus strain RSP-02 isolated from cellulosic waste.</title>
        <authorList>
            <person name="Amrutha R.N."/>
            <person name="Shrivastav A."/>
            <person name="Buddana S.K."/>
            <person name="Deshpande U."/>
            <person name="Prakasham R.S."/>
        </authorList>
    </citation>
    <scope>NUCLEOTIDE SEQUENCE [LARGE SCALE GENOMIC DNA]</scope>
    <source>
        <strain evidence="2 3">RSP-02</strain>
    </source>
</reference>
<dbReference type="SUPFAM" id="SSF51604">
    <property type="entry name" value="Enolase C-terminal domain-like"/>
    <property type="match status" value="1"/>
</dbReference>
<evidence type="ECO:0000259" key="1">
    <source>
        <dbReference type="Pfam" id="PF13378"/>
    </source>
</evidence>
<proteinExistence type="predicted"/>
<protein>
    <recommendedName>
        <fullName evidence="1">Enolase C-terminal domain-containing protein</fullName>
    </recommendedName>
</protein>
<sequence length="81" mass="9464">MERAQRPGLWRAAGELRQIIEQFEHARGRSEDVAERQKDCGRGRDIPIMIDANCWFNPHDALQLALAIEDYGVQWFEEPVR</sequence>
<gene>
    <name evidence="2" type="ORF">DPM13_14020</name>
</gene>
<dbReference type="InterPro" id="IPR036849">
    <property type="entry name" value="Enolase-like_C_sf"/>
</dbReference>
<evidence type="ECO:0000313" key="2">
    <source>
        <dbReference type="EMBL" id="AWX93775.1"/>
    </source>
</evidence>
<dbReference type="InterPro" id="IPR029065">
    <property type="entry name" value="Enolase_C-like"/>
</dbReference>
<feature type="domain" description="Enolase C-terminal" evidence="1">
    <location>
        <begin position="37"/>
        <end position="81"/>
    </location>
</feature>
<dbReference type="Proteomes" id="UP000249922">
    <property type="component" value="Chromosome"/>
</dbReference>
<name>A0ABM6WT17_9RHOB</name>
<dbReference type="EMBL" id="CP030239">
    <property type="protein sequence ID" value="AWX93775.1"/>
    <property type="molecule type" value="Genomic_DNA"/>
</dbReference>
<accession>A0ABM6WT17</accession>